<protein>
    <recommendedName>
        <fullName evidence="4">2-amino-4-hydroxy-6-hydroxymethyldihydropteridine pyrophosphokinase</fullName>
        <ecNumber evidence="3">2.7.6.3</ecNumber>
    </recommendedName>
    <alternativeName>
        <fullName evidence="11">6-hydroxymethyl-7,8-dihydropterin pyrophosphokinase</fullName>
    </alternativeName>
    <alternativeName>
        <fullName evidence="12">7,8-dihydro-6-hydroxymethylpterin-pyrophosphokinase</fullName>
    </alternativeName>
</protein>
<dbReference type="Gene3D" id="3.30.70.560">
    <property type="entry name" value="7,8-Dihydro-6-hydroxymethylpterin-pyrophosphokinase HPPK"/>
    <property type="match status" value="1"/>
</dbReference>
<comment type="function">
    <text evidence="10">Catalyzes the transfer of pyrophosphate from adenosine triphosphate (ATP) to 6-hydroxymethyl-7,8-dihydropterin, an enzymatic step in folate biosynthesis pathway.</text>
</comment>
<reference evidence="14" key="1">
    <citation type="journal article" date="2014" name="Int. J. Syst. Evol. Microbiol.">
        <title>Complete genome sequence of Corynebacterium casei LMG S-19264T (=DSM 44701T), isolated from a smear-ripened cheese.</title>
        <authorList>
            <consortium name="US DOE Joint Genome Institute (JGI-PGF)"/>
            <person name="Walter F."/>
            <person name="Albersmeier A."/>
            <person name="Kalinowski J."/>
            <person name="Ruckert C."/>
        </authorList>
    </citation>
    <scope>NUCLEOTIDE SEQUENCE</scope>
    <source>
        <strain evidence="14">KCTC 12711</strain>
    </source>
</reference>
<evidence type="ECO:0000256" key="1">
    <source>
        <dbReference type="ARBA" id="ARBA00005051"/>
    </source>
</evidence>
<keyword evidence="9" id="KW-0289">Folate biosynthesis</keyword>
<dbReference type="AlphaFoldDB" id="A0A918VHG3"/>
<comment type="pathway">
    <text evidence="1">Cofactor biosynthesis; tetrahydrofolate biosynthesis; 2-amino-4-hydroxy-6-hydroxymethyl-7,8-dihydropteridine diphosphate from 7,8-dihydroneopterin triphosphate: step 4/4.</text>
</comment>
<evidence type="ECO:0000256" key="10">
    <source>
        <dbReference type="ARBA" id="ARBA00029409"/>
    </source>
</evidence>
<keyword evidence="7" id="KW-0418">Kinase</keyword>
<dbReference type="CDD" id="cd00483">
    <property type="entry name" value="HPPK"/>
    <property type="match status" value="1"/>
</dbReference>
<dbReference type="Proteomes" id="UP000614811">
    <property type="component" value="Unassembled WGS sequence"/>
</dbReference>
<reference evidence="14" key="2">
    <citation type="submission" date="2020-09" db="EMBL/GenBank/DDBJ databases">
        <authorList>
            <person name="Sun Q."/>
            <person name="Kim S."/>
        </authorList>
    </citation>
    <scope>NUCLEOTIDE SEQUENCE</scope>
    <source>
        <strain evidence="14">KCTC 12711</strain>
    </source>
</reference>
<evidence type="ECO:0000256" key="11">
    <source>
        <dbReference type="ARBA" id="ARBA00029766"/>
    </source>
</evidence>
<proteinExistence type="inferred from homology"/>
<sequence>MSQQTVNVYLGLGANLGDPMQQLVDARSALRCWHHCLGLRCSRFYLTSPVGYAQQPDFINCVVEMQTRAPLDKVFVYTQELEQQLGRRRDAGNQNAPRTIDIDVLLYGDHIQNTERLTVPHPRLQERLFVLLPLAELLADNHHALIGSPTKLVSEPSRFEGQFVSLLRV</sequence>
<evidence type="ECO:0000256" key="2">
    <source>
        <dbReference type="ARBA" id="ARBA00005810"/>
    </source>
</evidence>
<dbReference type="RefSeq" id="WP_189398390.1">
    <property type="nucleotide sequence ID" value="NZ_BMXA01000001.1"/>
</dbReference>
<evidence type="ECO:0000313" key="14">
    <source>
        <dbReference type="EMBL" id="GGZ99150.1"/>
    </source>
</evidence>
<dbReference type="EC" id="2.7.6.3" evidence="3"/>
<accession>A0A918VHG3</accession>
<dbReference type="InterPro" id="IPR000550">
    <property type="entry name" value="Hppk"/>
</dbReference>
<dbReference type="PANTHER" id="PTHR43071:SF1">
    <property type="entry name" value="2-AMINO-4-HYDROXY-6-HYDROXYMETHYLDIHYDROPTERIDINE PYROPHOSPHOKINASE"/>
    <property type="match status" value="1"/>
</dbReference>
<evidence type="ECO:0000256" key="9">
    <source>
        <dbReference type="ARBA" id="ARBA00022909"/>
    </source>
</evidence>
<organism evidence="14 15">
    <name type="scientific">Arenicella chitinivorans</name>
    <dbReference type="NCBI Taxonomy" id="1329800"/>
    <lineage>
        <taxon>Bacteria</taxon>
        <taxon>Pseudomonadati</taxon>
        <taxon>Pseudomonadota</taxon>
        <taxon>Gammaproteobacteria</taxon>
        <taxon>Arenicellales</taxon>
        <taxon>Arenicellaceae</taxon>
        <taxon>Arenicella</taxon>
    </lineage>
</organism>
<keyword evidence="15" id="KW-1185">Reference proteome</keyword>
<dbReference type="GO" id="GO:0005524">
    <property type="term" value="F:ATP binding"/>
    <property type="evidence" value="ECO:0007669"/>
    <property type="project" value="UniProtKB-KW"/>
</dbReference>
<evidence type="ECO:0000256" key="5">
    <source>
        <dbReference type="ARBA" id="ARBA00022679"/>
    </source>
</evidence>
<name>A0A918VHG3_9GAMM</name>
<evidence type="ECO:0000256" key="6">
    <source>
        <dbReference type="ARBA" id="ARBA00022741"/>
    </source>
</evidence>
<dbReference type="NCBIfam" id="TIGR01498">
    <property type="entry name" value="folK"/>
    <property type="match status" value="1"/>
</dbReference>
<evidence type="ECO:0000259" key="13">
    <source>
        <dbReference type="Pfam" id="PF01288"/>
    </source>
</evidence>
<evidence type="ECO:0000256" key="4">
    <source>
        <dbReference type="ARBA" id="ARBA00016218"/>
    </source>
</evidence>
<keyword evidence="5" id="KW-0808">Transferase</keyword>
<evidence type="ECO:0000256" key="12">
    <source>
        <dbReference type="ARBA" id="ARBA00033413"/>
    </source>
</evidence>
<dbReference type="InterPro" id="IPR035907">
    <property type="entry name" value="Hppk_sf"/>
</dbReference>
<evidence type="ECO:0000256" key="7">
    <source>
        <dbReference type="ARBA" id="ARBA00022777"/>
    </source>
</evidence>
<dbReference type="PANTHER" id="PTHR43071">
    <property type="entry name" value="2-AMINO-4-HYDROXY-6-HYDROXYMETHYLDIHYDROPTERIDINE PYROPHOSPHOKINASE"/>
    <property type="match status" value="1"/>
</dbReference>
<keyword evidence="8" id="KW-0067">ATP-binding</keyword>
<dbReference type="Pfam" id="PF01288">
    <property type="entry name" value="HPPK"/>
    <property type="match status" value="1"/>
</dbReference>
<evidence type="ECO:0000313" key="15">
    <source>
        <dbReference type="Proteomes" id="UP000614811"/>
    </source>
</evidence>
<keyword evidence="6" id="KW-0547">Nucleotide-binding</keyword>
<evidence type="ECO:0000256" key="8">
    <source>
        <dbReference type="ARBA" id="ARBA00022840"/>
    </source>
</evidence>
<dbReference type="SUPFAM" id="SSF55083">
    <property type="entry name" value="6-hydroxymethyl-7,8-dihydropterin pyrophosphokinase, HPPK"/>
    <property type="match status" value="1"/>
</dbReference>
<dbReference type="GO" id="GO:0003848">
    <property type="term" value="F:2-amino-4-hydroxy-6-hydroxymethyldihydropteridine diphosphokinase activity"/>
    <property type="evidence" value="ECO:0007669"/>
    <property type="project" value="UniProtKB-EC"/>
</dbReference>
<dbReference type="GO" id="GO:0046656">
    <property type="term" value="P:folic acid biosynthetic process"/>
    <property type="evidence" value="ECO:0007669"/>
    <property type="project" value="UniProtKB-KW"/>
</dbReference>
<dbReference type="GO" id="GO:0016301">
    <property type="term" value="F:kinase activity"/>
    <property type="evidence" value="ECO:0007669"/>
    <property type="project" value="UniProtKB-KW"/>
</dbReference>
<comment type="similarity">
    <text evidence="2">Belongs to the HPPK family.</text>
</comment>
<evidence type="ECO:0000256" key="3">
    <source>
        <dbReference type="ARBA" id="ARBA00013253"/>
    </source>
</evidence>
<dbReference type="EMBL" id="BMXA01000001">
    <property type="protein sequence ID" value="GGZ99150.1"/>
    <property type="molecule type" value="Genomic_DNA"/>
</dbReference>
<feature type="domain" description="7,8-dihydro-6-hydroxymethylpterin-pyrophosphokinase" evidence="13">
    <location>
        <begin position="9"/>
        <end position="137"/>
    </location>
</feature>
<comment type="caution">
    <text evidence="14">The sequence shown here is derived from an EMBL/GenBank/DDBJ whole genome shotgun (WGS) entry which is preliminary data.</text>
</comment>
<gene>
    <name evidence="14" type="primary">folK</name>
    <name evidence="14" type="ORF">GCM10008090_04640</name>
</gene>